<dbReference type="EMBL" id="LLZH01000200">
    <property type="protein sequence ID" value="KUL31711.1"/>
    <property type="molecule type" value="Genomic_DNA"/>
</dbReference>
<accession>A0A101JRM2</accession>
<dbReference type="SMART" id="SM00421">
    <property type="entry name" value="HTH_LUXR"/>
    <property type="match status" value="1"/>
</dbReference>
<comment type="caution">
    <text evidence="6">The sequence shown here is derived from an EMBL/GenBank/DDBJ whole genome shotgun (WGS) entry which is preliminary data.</text>
</comment>
<dbReference type="RefSeq" id="WP_083971530.1">
    <property type="nucleotide sequence ID" value="NZ_LLZH01000200.1"/>
</dbReference>
<evidence type="ECO:0000259" key="4">
    <source>
        <dbReference type="PROSITE" id="PS50043"/>
    </source>
</evidence>
<gene>
    <name evidence="6" type="ORF">ADL15_21255</name>
</gene>
<evidence type="ECO:0000259" key="5">
    <source>
        <dbReference type="PROSITE" id="PS50110"/>
    </source>
</evidence>
<dbReference type="SUPFAM" id="SSF46894">
    <property type="entry name" value="C-terminal effector domain of the bipartite response regulators"/>
    <property type="match status" value="1"/>
</dbReference>
<dbReference type="Pfam" id="PF00072">
    <property type="entry name" value="Response_reg"/>
    <property type="match status" value="1"/>
</dbReference>
<dbReference type="CDD" id="cd06170">
    <property type="entry name" value="LuxR_C_like"/>
    <property type="match status" value="1"/>
</dbReference>
<dbReference type="SMART" id="SM00448">
    <property type="entry name" value="REC"/>
    <property type="match status" value="1"/>
</dbReference>
<dbReference type="Proteomes" id="UP000053244">
    <property type="component" value="Unassembled WGS sequence"/>
</dbReference>
<dbReference type="GO" id="GO:0006355">
    <property type="term" value="P:regulation of DNA-templated transcription"/>
    <property type="evidence" value="ECO:0007669"/>
    <property type="project" value="InterPro"/>
</dbReference>
<dbReference type="InterPro" id="IPR039420">
    <property type="entry name" value="WalR-like"/>
</dbReference>
<dbReference type="PROSITE" id="PS50110">
    <property type="entry name" value="RESPONSE_REGULATORY"/>
    <property type="match status" value="1"/>
</dbReference>
<sequence>MIAGRRVLVVDDHPVVRRGLRAMLESESWVATVTEAATVAEAVRAATVGPVHLIAMDVGLPDGDGIDAAGRILRAAPGTRVLILTMDDDESVVDRALRAGAHGFLLKDTDPELVVDSLRTVAGGGVVLGPRTAGALLTGMRAAPARVPAPFDRLSEREREVVTRLTAGESNAQIARRLGLSEKTVRNQLSLIFSKLGVTDRLRVALLARDAGLR</sequence>
<feature type="domain" description="Response regulatory" evidence="5">
    <location>
        <begin position="6"/>
        <end position="122"/>
    </location>
</feature>
<dbReference type="Pfam" id="PF00196">
    <property type="entry name" value="GerE"/>
    <property type="match status" value="1"/>
</dbReference>
<dbReference type="PANTHER" id="PTHR43214">
    <property type="entry name" value="TWO-COMPONENT RESPONSE REGULATOR"/>
    <property type="match status" value="1"/>
</dbReference>
<evidence type="ECO:0000256" key="3">
    <source>
        <dbReference type="PROSITE-ProRule" id="PRU00169"/>
    </source>
</evidence>
<dbReference type="InterPro" id="IPR000792">
    <property type="entry name" value="Tscrpt_reg_LuxR_C"/>
</dbReference>
<proteinExistence type="predicted"/>
<evidence type="ECO:0000313" key="7">
    <source>
        <dbReference type="Proteomes" id="UP000053244"/>
    </source>
</evidence>
<name>A0A101JRM2_9ACTN</name>
<keyword evidence="1 3" id="KW-0597">Phosphoprotein</keyword>
<evidence type="ECO:0000313" key="6">
    <source>
        <dbReference type="EMBL" id="KUL31711.1"/>
    </source>
</evidence>
<dbReference type="PRINTS" id="PR00038">
    <property type="entry name" value="HTHLUXR"/>
</dbReference>
<dbReference type="Gene3D" id="3.40.50.2300">
    <property type="match status" value="1"/>
</dbReference>
<keyword evidence="7" id="KW-1185">Reference proteome</keyword>
<dbReference type="OrthoDB" id="9808843at2"/>
<dbReference type="InterPro" id="IPR011006">
    <property type="entry name" value="CheY-like_superfamily"/>
</dbReference>
<dbReference type="GO" id="GO:0000160">
    <property type="term" value="P:phosphorelay signal transduction system"/>
    <property type="evidence" value="ECO:0007669"/>
    <property type="project" value="InterPro"/>
</dbReference>
<protein>
    <submittedName>
        <fullName evidence="6">Two-component system response regulator</fullName>
    </submittedName>
</protein>
<dbReference type="InterPro" id="IPR016032">
    <property type="entry name" value="Sig_transdc_resp-reg_C-effctor"/>
</dbReference>
<reference evidence="6 7" key="1">
    <citation type="submission" date="2015-10" db="EMBL/GenBank/DDBJ databases">
        <authorList>
            <person name="Gilbert D.G."/>
        </authorList>
    </citation>
    <scope>NUCLEOTIDE SEQUENCE [LARGE SCALE GENOMIC DNA]</scope>
    <source>
        <strain evidence="6 7">NRRL B-16712</strain>
    </source>
</reference>
<evidence type="ECO:0000256" key="2">
    <source>
        <dbReference type="ARBA" id="ARBA00023125"/>
    </source>
</evidence>
<feature type="domain" description="HTH luxR-type" evidence="4">
    <location>
        <begin position="147"/>
        <end position="212"/>
    </location>
</feature>
<dbReference type="AlphaFoldDB" id="A0A101JRM2"/>
<dbReference type="SUPFAM" id="SSF52172">
    <property type="entry name" value="CheY-like"/>
    <property type="match status" value="1"/>
</dbReference>
<feature type="modified residue" description="4-aspartylphosphate" evidence="3">
    <location>
        <position position="57"/>
    </location>
</feature>
<keyword evidence="2" id="KW-0238">DNA-binding</keyword>
<dbReference type="PROSITE" id="PS50043">
    <property type="entry name" value="HTH_LUXR_2"/>
    <property type="match status" value="1"/>
</dbReference>
<dbReference type="CDD" id="cd17535">
    <property type="entry name" value="REC_NarL-like"/>
    <property type="match status" value="1"/>
</dbReference>
<organism evidence="6 7">
    <name type="scientific">Actinoplanes awajinensis subsp. mycoplanecinus</name>
    <dbReference type="NCBI Taxonomy" id="135947"/>
    <lineage>
        <taxon>Bacteria</taxon>
        <taxon>Bacillati</taxon>
        <taxon>Actinomycetota</taxon>
        <taxon>Actinomycetes</taxon>
        <taxon>Micromonosporales</taxon>
        <taxon>Micromonosporaceae</taxon>
        <taxon>Actinoplanes</taxon>
    </lineage>
</organism>
<evidence type="ECO:0000256" key="1">
    <source>
        <dbReference type="ARBA" id="ARBA00022553"/>
    </source>
</evidence>
<dbReference type="InterPro" id="IPR001789">
    <property type="entry name" value="Sig_transdc_resp-reg_receiver"/>
</dbReference>
<dbReference type="InterPro" id="IPR058245">
    <property type="entry name" value="NreC/VraR/RcsB-like_REC"/>
</dbReference>
<dbReference type="GO" id="GO:0003677">
    <property type="term" value="F:DNA binding"/>
    <property type="evidence" value="ECO:0007669"/>
    <property type="project" value="UniProtKB-KW"/>
</dbReference>